<sequence length="151" mass="17206">MSYALNNAQNHPTPLKDFYTGLEEYVDEVCVSAYNLCGAAYNKNRPLRDSLTTWYNQVSTFTGPNMPLCISEMSSTGTCPGKDEWITDTWKDLATRFTRISTVNWLLQNKSYNGTPRDWDLNKPSDVTAFVDGFKDFKQITRPRKLLEAGN</sequence>
<comment type="caution">
    <text evidence="1">The sequence shown here is derived from an EMBL/GenBank/DDBJ whole genome shotgun (WGS) entry which is preliminary data.</text>
</comment>
<dbReference type="SUPFAM" id="SSF51445">
    <property type="entry name" value="(Trans)glycosidases"/>
    <property type="match status" value="1"/>
</dbReference>
<dbReference type="EMBL" id="JAFCMP010000423">
    <property type="protein sequence ID" value="KAG5180047.1"/>
    <property type="molecule type" value="Genomic_DNA"/>
</dbReference>
<reference evidence="1" key="1">
    <citation type="submission" date="2021-02" db="EMBL/GenBank/DDBJ databases">
        <title>First Annotated Genome of the Yellow-green Alga Tribonema minus.</title>
        <authorList>
            <person name="Mahan K.M."/>
        </authorList>
    </citation>
    <scope>NUCLEOTIDE SEQUENCE</scope>
    <source>
        <strain evidence="1">UTEX B ZZ1240</strain>
    </source>
</reference>
<dbReference type="Gene3D" id="3.20.20.80">
    <property type="entry name" value="Glycosidases"/>
    <property type="match status" value="1"/>
</dbReference>
<dbReference type="AlphaFoldDB" id="A0A835YR67"/>
<protein>
    <recommendedName>
        <fullName evidence="3">Asl1-like glycosyl hydrolase catalytic domain-containing protein</fullName>
    </recommendedName>
</protein>
<dbReference type="Proteomes" id="UP000664859">
    <property type="component" value="Unassembled WGS sequence"/>
</dbReference>
<keyword evidence="2" id="KW-1185">Reference proteome</keyword>
<evidence type="ECO:0000313" key="2">
    <source>
        <dbReference type="Proteomes" id="UP000664859"/>
    </source>
</evidence>
<organism evidence="1 2">
    <name type="scientific">Tribonema minus</name>
    <dbReference type="NCBI Taxonomy" id="303371"/>
    <lineage>
        <taxon>Eukaryota</taxon>
        <taxon>Sar</taxon>
        <taxon>Stramenopiles</taxon>
        <taxon>Ochrophyta</taxon>
        <taxon>PX clade</taxon>
        <taxon>Xanthophyceae</taxon>
        <taxon>Tribonematales</taxon>
        <taxon>Tribonemataceae</taxon>
        <taxon>Tribonema</taxon>
    </lineage>
</organism>
<name>A0A835YR67_9STRA</name>
<gene>
    <name evidence="1" type="ORF">JKP88DRAFT_223695</name>
</gene>
<accession>A0A835YR67</accession>
<evidence type="ECO:0008006" key="3">
    <source>
        <dbReference type="Google" id="ProtNLM"/>
    </source>
</evidence>
<proteinExistence type="predicted"/>
<dbReference type="InterPro" id="IPR017853">
    <property type="entry name" value="GH"/>
</dbReference>
<evidence type="ECO:0000313" key="1">
    <source>
        <dbReference type="EMBL" id="KAG5180047.1"/>
    </source>
</evidence>